<reference evidence="10" key="1">
    <citation type="submission" date="2021-02" db="EMBL/GenBank/DDBJ databases">
        <authorList>
            <person name="Nowell W R."/>
        </authorList>
    </citation>
    <scope>NUCLEOTIDE SEQUENCE</scope>
</reference>
<dbReference type="Proteomes" id="UP000663877">
    <property type="component" value="Unassembled WGS sequence"/>
</dbReference>
<proteinExistence type="predicted"/>
<evidence type="ECO:0000313" key="11">
    <source>
        <dbReference type="Proteomes" id="UP000663832"/>
    </source>
</evidence>
<feature type="transmembrane region" description="Helical" evidence="7">
    <location>
        <begin position="198"/>
        <end position="220"/>
    </location>
</feature>
<dbReference type="GO" id="GO:0004930">
    <property type="term" value="F:G protein-coupled receptor activity"/>
    <property type="evidence" value="ECO:0007669"/>
    <property type="project" value="TreeGrafter"/>
</dbReference>
<evidence type="ECO:0000313" key="9">
    <source>
        <dbReference type="EMBL" id="CAF0747128.1"/>
    </source>
</evidence>
<dbReference type="CDD" id="cd00637">
    <property type="entry name" value="7tm_classA_rhodopsin-like"/>
    <property type="match status" value="1"/>
</dbReference>
<feature type="domain" description="G-protein coupled receptors family 1 profile" evidence="8">
    <location>
        <begin position="1"/>
        <end position="221"/>
    </location>
</feature>
<dbReference type="GO" id="GO:0032870">
    <property type="term" value="P:cellular response to hormone stimulus"/>
    <property type="evidence" value="ECO:0007669"/>
    <property type="project" value="TreeGrafter"/>
</dbReference>
<evidence type="ECO:0000256" key="4">
    <source>
        <dbReference type="ARBA" id="ARBA00022989"/>
    </source>
</evidence>
<evidence type="ECO:0000256" key="6">
    <source>
        <dbReference type="ARBA" id="ARBA00023170"/>
    </source>
</evidence>
<dbReference type="EMBL" id="CAJNOI010000005">
    <property type="protein sequence ID" value="CAF0747128.1"/>
    <property type="molecule type" value="Genomic_DNA"/>
</dbReference>
<organism evidence="10 11">
    <name type="scientific">Adineta steineri</name>
    <dbReference type="NCBI Taxonomy" id="433720"/>
    <lineage>
        <taxon>Eukaryota</taxon>
        <taxon>Metazoa</taxon>
        <taxon>Spiralia</taxon>
        <taxon>Gnathifera</taxon>
        <taxon>Rotifera</taxon>
        <taxon>Eurotatoria</taxon>
        <taxon>Bdelloidea</taxon>
        <taxon>Adinetida</taxon>
        <taxon>Adinetidae</taxon>
        <taxon>Adineta</taxon>
    </lineage>
</organism>
<dbReference type="Gene3D" id="1.20.1070.10">
    <property type="entry name" value="Rhodopsin 7-helix transmembrane proteins"/>
    <property type="match status" value="1"/>
</dbReference>
<accession>A0A815SAJ1</accession>
<feature type="transmembrane region" description="Helical" evidence="7">
    <location>
        <begin position="35"/>
        <end position="57"/>
    </location>
</feature>
<comment type="subcellular location">
    <subcellularLocation>
        <location evidence="1">Cell membrane</location>
        <topology evidence="1">Multi-pass membrane protein</topology>
    </subcellularLocation>
</comment>
<dbReference type="GO" id="GO:0042277">
    <property type="term" value="F:peptide binding"/>
    <property type="evidence" value="ECO:0007669"/>
    <property type="project" value="TreeGrafter"/>
</dbReference>
<keyword evidence="2" id="KW-1003">Cell membrane</keyword>
<evidence type="ECO:0000256" key="1">
    <source>
        <dbReference type="ARBA" id="ARBA00004651"/>
    </source>
</evidence>
<dbReference type="EMBL" id="CAJNOM010000533">
    <property type="protein sequence ID" value="CAF1488450.1"/>
    <property type="molecule type" value="Genomic_DNA"/>
</dbReference>
<dbReference type="OrthoDB" id="10014904at2759"/>
<dbReference type="Proteomes" id="UP000663832">
    <property type="component" value="Unassembled WGS sequence"/>
</dbReference>
<sequence length="240" mass="27850">MASIFWIIDFVIFGFFDASIQNIALLRVYFQYLEPMFNCLGLYGFVTISVNRCFAVVYPHKGFFKKLSWCFISAGISWMVAIILPIPIFVACYEAYIQGKLLRVNTWIGLYSFFIILILPAVIFTISNGIIYFTVRAFSRRVNTITENTSGNFSIECLSSRDIRLLKHIVFVFIIYMTGWSPAYIATAADATVDMPDWLLYLLILPAGVSFVILLVDLLWYNHEIRKYLKVKFFKWLHIQ</sequence>
<keyword evidence="11" id="KW-1185">Reference proteome</keyword>
<dbReference type="InterPro" id="IPR017452">
    <property type="entry name" value="GPCR_Rhodpsn_7TM"/>
</dbReference>
<evidence type="ECO:0000256" key="7">
    <source>
        <dbReference type="SAM" id="Phobius"/>
    </source>
</evidence>
<dbReference type="AlphaFoldDB" id="A0A815SAJ1"/>
<dbReference type="PANTHER" id="PTHR24241:SF76">
    <property type="entry name" value="NEUROPEPTIDE SIFAMIDE RECEPTOR"/>
    <property type="match status" value="1"/>
</dbReference>
<dbReference type="PANTHER" id="PTHR24241">
    <property type="entry name" value="NEUROPEPTIDE RECEPTOR-RELATED G-PROTEIN COUPLED RECEPTOR"/>
    <property type="match status" value="1"/>
</dbReference>
<keyword evidence="5 7" id="KW-0472">Membrane</keyword>
<keyword evidence="3 7" id="KW-0812">Transmembrane</keyword>
<gene>
    <name evidence="9" type="ORF">BJG266_LOCUS2215</name>
    <name evidence="10" type="ORF">QVE165_LOCUS42710</name>
</gene>
<protein>
    <recommendedName>
        <fullName evidence="8">G-protein coupled receptors family 1 profile domain-containing protein</fullName>
    </recommendedName>
</protein>
<dbReference type="PROSITE" id="PS50262">
    <property type="entry name" value="G_PROTEIN_RECEP_F1_2"/>
    <property type="match status" value="1"/>
</dbReference>
<feature type="transmembrane region" description="Helical" evidence="7">
    <location>
        <begin position="169"/>
        <end position="186"/>
    </location>
</feature>
<keyword evidence="4 7" id="KW-1133">Transmembrane helix</keyword>
<feature type="transmembrane region" description="Helical" evidence="7">
    <location>
        <begin position="110"/>
        <end position="135"/>
    </location>
</feature>
<feature type="transmembrane region" description="Helical" evidence="7">
    <location>
        <begin position="69"/>
        <end position="90"/>
    </location>
</feature>
<evidence type="ECO:0000256" key="3">
    <source>
        <dbReference type="ARBA" id="ARBA00022692"/>
    </source>
</evidence>
<comment type="caution">
    <text evidence="10">The sequence shown here is derived from an EMBL/GenBank/DDBJ whole genome shotgun (WGS) entry which is preliminary data.</text>
</comment>
<evidence type="ECO:0000313" key="10">
    <source>
        <dbReference type="EMBL" id="CAF1488450.1"/>
    </source>
</evidence>
<feature type="transmembrane region" description="Helical" evidence="7">
    <location>
        <begin position="7"/>
        <end position="29"/>
    </location>
</feature>
<dbReference type="SUPFAM" id="SSF81321">
    <property type="entry name" value="Family A G protein-coupled receptor-like"/>
    <property type="match status" value="1"/>
</dbReference>
<evidence type="ECO:0000256" key="2">
    <source>
        <dbReference type="ARBA" id="ARBA00022475"/>
    </source>
</evidence>
<name>A0A815SAJ1_9BILA</name>
<dbReference type="GO" id="GO:0005886">
    <property type="term" value="C:plasma membrane"/>
    <property type="evidence" value="ECO:0007669"/>
    <property type="project" value="UniProtKB-SubCell"/>
</dbReference>
<evidence type="ECO:0000256" key="5">
    <source>
        <dbReference type="ARBA" id="ARBA00023136"/>
    </source>
</evidence>
<evidence type="ECO:0000259" key="8">
    <source>
        <dbReference type="PROSITE" id="PS50262"/>
    </source>
</evidence>
<keyword evidence="6" id="KW-0675">Receptor</keyword>